<dbReference type="SUPFAM" id="SSF54001">
    <property type="entry name" value="Cysteine proteinases"/>
    <property type="match status" value="1"/>
</dbReference>
<feature type="signal peptide" evidence="1">
    <location>
        <begin position="1"/>
        <end position="23"/>
    </location>
</feature>
<keyword evidence="1" id="KW-0732">Signal</keyword>
<dbReference type="Pfam" id="PF12969">
    <property type="entry name" value="DUF3857"/>
    <property type="match status" value="1"/>
</dbReference>
<dbReference type="Gene3D" id="2.60.120.1130">
    <property type="match status" value="1"/>
</dbReference>
<dbReference type="Proteomes" id="UP001409291">
    <property type="component" value="Unassembled WGS sequence"/>
</dbReference>
<feature type="domain" description="DUF3857" evidence="2">
    <location>
        <begin position="77"/>
        <end position="208"/>
    </location>
</feature>
<dbReference type="RefSeq" id="WP_183912399.1">
    <property type="nucleotide sequence ID" value="NZ_JBDJLH010000002.1"/>
</dbReference>
<accession>A0ABV0BTD3</accession>
<proteinExistence type="predicted"/>
<keyword evidence="4" id="KW-1185">Reference proteome</keyword>
<reference evidence="3 4" key="1">
    <citation type="submission" date="2024-04" db="EMBL/GenBank/DDBJ databases">
        <title>WGS of bacteria from Torrens River.</title>
        <authorList>
            <person name="Wyrsch E.R."/>
            <person name="Drigo B."/>
        </authorList>
    </citation>
    <scope>NUCLEOTIDE SEQUENCE [LARGE SCALE GENOMIC DNA]</scope>
    <source>
        <strain evidence="3 4">TWI391</strain>
    </source>
</reference>
<dbReference type="EMBL" id="JBDJNQ010000004">
    <property type="protein sequence ID" value="MEN5377809.1"/>
    <property type="molecule type" value="Genomic_DNA"/>
</dbReference>
<evidence type="ECO:0000259" key="2">
    <source>
        <dbReference type="Pfam" id="PF12969"/>
    </source>
</evidence>
<comment type="caution">
    <text evidence="3">The sequence shown here is derived from an EMBL/GenBank/DDBJ whole genome shotgun (WGS) entry which is preliminary data.</text>
</comment>
<dbReference type="Gene3D" id="3.10.620.30">
    <property type="match status" value="1"/>
</dbReference>
<protein>
    <submittedName>
        <fullName evidence="3">DUF3857 domain-containing protein</fullName>
    </submittedName>
</protein>
<evidence type="ECO:0000256" key="1">
    <source>
        <dbReference type="SAM" id="SignalP"/>
    </source>
</evidence>
<dbReference type="Gene3D" id="2.60.40.3140">
    <property type="match status" value="1"/>
</dbReference>
<organism evidence="3 4">
    <name type="scientific">Sphingobacterium kitahiroshimense</name>
    <dbReference type="NCBI Taxonomy" id="470446"/>
    <lineage>
        <taxon>Bacteria</taxon>
        <taxon>Pseudomonadati</taxon>
        <taxon>Bacteroidota</taxon>
        <taxon>Sphingobacteriia</taxon>
        <taxon>Sphingobacteriales</taxon>
        <taxon>Sphingobacteriaceae</taxon>
        <taxon>Sphingobacterium</taxon>
    </lineage>
</organism>
<dbReference type="InterPro" id="IPR038765">
    <property type="entry name" value="Papain-like_cys_pep_sf"/>
</dbReference>
<name>A0ABV0BTD3_9SPHI</name>
<evidence type="ECO:0000313" key="3">
    <source>
        <dbReference type="EMBL" id="MEN5377809.1"/>
    </source>
</evidence>
<sequence>MPYKKVLLVFLMLFTISHYQVSAQKKEKIEYKFGKIQPEEFSIMPSGADSAASAIKLFDIGNCYFELSPASKSFVYVYERHVRYKIINKNGYDYANHTIGLYKSNSQSKETLDNMSAATYNMVDGVMKTDKIDKDSKFTEEVNKNVIQKKFTLPNVKEGSIIEYKYKIKSDFIFNLRGWSFQSEIPTRWSEYTVTIPEYLDYKFSRNGYYDIAHPMHETVNASYVSGVQSAAIRDRFVAENMPALKDEPFISSLDDYRPSIDFELRSTNFPGQFFVDYTGSWPKIISSLLEDENFGRYIEKTSFAKNNLKSIIKAENDSLANAKSIFKYVKDNLKWNEKYNFYSTETNPKTIFEKKTGNSADLNLVLINFLKEANYSVYPVLISTRSNGKHPGYPIISKFDNVVAAVEIGGKSYFLDATVKDMPFGMMNYQNLNHEGFLINVGEKSGGWISTETLFGDESMHVYNLVLDKENRLKGSVTNYFNGYAGLSARNSYRTAINEEDYIKNLKKNKTGLELNNFKILNLDSLDDRLIETMDVEIEDNVEEAGDLVYFTPLLFERTKENPLKHEERLFPVDFAHPILENCRVVINFPEDYQIDKLPKGGIFKLPEDVGSFSISYLIDGQTLLIKSAIHINKSMYSSEEYFYLKELFAAIVEKQAEKIVFKKKV</sequence>
<feature type="chain" id="PRO_5046710181" evidence="1">
    <location>
        <begin position="24"/>
        <end position="667"/>
    </location>
</feature>
<evidence type="ECO:0000313" key="4">
    <source>
        <dbReference type="Proteomes" id="UP001409291"/>
    </source>
</evidence>
<gene>
    <name evidence="3" type="ORF">ABE541_11085</name>
</gene>
<dbReference type="InterPro" id="IPR024618">
    <property type="entry name" value="DUF3857"/>
</dbReference>